<dbReference type="HOGENOM" id="CLU_1366345_0_0_1"/>
<protein>
    <submittedName>
        <fullName evidence="1">Uncharacterized protein</fullName>
    </submittedName>
</protein>
<evidence type="ECO:0000313" key="1">
    <source>
        <dbReference type="EMBL" id="KDR79774.1"/>
    </source>
</evidence>
<gene>
    <name evidence="1" type="ORF">GALMADRAFT_1163435</name>
</gene>
<evidence type="ECO:0000313" key="2">
    <source>
        <dbReference type="Proteomes" id="UP000027222"/>
    </source>
</evidence>
<keyword evidence="2" id="KW-1185">Reference proteome</keyword>
<accession>A0A067TIM6</accession>
<proteinExistence type="predicted"/>
<reference evidence="2" key="1">
    <citation type="journal article" date="2014" name="Proc. Natl. Acad. Sci. U.S.A.">
        <title>Extensive sampling of basidiomycete genomes demonstrates inadequacy of the white-rot/brown-rot paradigm for wood decay fungi.</title>
        <authorList>
            <person name="Riley R."/>
            <person name="Salamov A.A."/>
            <person name="Brown D.W."/>
            <person name="Nagy L.G."/>
            <person name="Floudas D."/>
            <person name="Held B.W."/>
            <person name="Levasseur A."/>
            <person name="Lombard V."/>
            <person name="Morin E."/>
            <person name="Otillar R."/>
            <person name="Lindquist E.A."/>
            <person name="Sun H."/>
            <person name="LaButti K.M."/>
            <person name="Schmutz J."/>
            <person name="Jabbour D."/>
            <person name="Luo H."/>
            <person name="Baker S.E."/>
            <person name="Pisabarro A.G."/>
            <person name="Walton J.D."/>
            <person name="Blanchette R.A."/>
            <person name="Henrissat B."/>
            <person name="Martin F."/>
            <person name="Cullen D."/>
            <person name="Hibbett D.S."/>
            <person name="Grigoriev I.V."/>
        </authorList>
    </citation>
    <scope>NUCLEOTIDE SEQUENCE [LARGE SCALE GENOMIC DNA]</scope>
    <source>
        <strain evidence="2">CBS 339.88</strain>
    </source>
</reference>
<name>A0A067TIM6_GALM3</name>
<dbReference type="EMBL" id="KL142372">
    <property type="protein sequence ID" value="KDR79774.1"/>
    <property type="molecule type" value="Genomic_DNA"/>
</dbReference>
<dbReference type="Proteomes" id="UP000027222">
    <property type="component" value="Unassembled WGS sequence"/>
</dbReference>
<sequence>MARPTPTAQAEGTLQYHRHLYQPLCPMTNSAVFFPSLVPPSCCLFSTCYSEHVLPDDVHFSTSLEQQTTDFPAKACMPCPHQRLAHRARDYFYIPRLEIWLLMVSKLVSIRERLEMIDEGYERVEYKYHFAGVCPCSADCDQHLRLAQHAPGPWLYQFDNVYSSKGQIIYFDNLYQGRAQLTEMSCQPANSKGLPTFSLL</sequence>
<organism evidence="1 2">
    <name type="scientific">Galerina marginata (strain CBS 339.88)</name>
    <dbReference type="NCBI Taxonomy" id="685588"/>
    <lineage>
        <taxon>Eukaryota</taxon>
        <taxon>Fungi</taxon>
        <taxon>Dikarya</taxon>
        <taxon>Basidiomycota</taxon>
        <taxon>Agaricomycotina</taxon>
        <taxon>Agaricomycetes</taxon>
        <taxon>Agaricomycetidae</taxon>
        <taxon>Agaricales</taxon>
        <taxon>Agaricineae</taxon>
        <taxon>Strophariaceae</taxon>
        <taxon>Galerina</taxon>
    </lineage>
</organism>
<dbReference type="AlphaFoldDB" id="A0A067TIM6"/>